<evidence type="ECO:0000313" key="2">
    <source>
        <dbReference type="EMBL" id="MPC25181.1"/>
    </source>
</evidence>
<reference evidence="2 3" key="1">
    <citation type="submission" date="2019-05" db="EMBL/GenBank/DDBJ databases">
        <title>Another draft genome of Portunus trituberculatus and its Hox gene families provides insights of decapod evolution.</title>
        <authorList>
            <person name="Jeong J.-H."/>
            <person name="Song I."/>
            <person name="Kim S."/>
            <person name="Choi T."/>
            <person name="Kim D."/>
            <person name="Ryu S."/>
            <person name="Kim W."/>
        </authorList>
    </citation>
    <scope>NUCLEOTIDE SEQUENCE [LARGE SCALE GENOMIC DNA]</scope>
    <source>
        <tissue evidence="2">Muscle</tissue>
    </source>
</reference>
<evidence type="ECO:0000313" key="3">
    <source>
        <dbReference type="Proteomes" id="UP000324222"/>
    </source>
</evidence>
<comment type="caution">
    <text evidence="2">The sequence shown here is derived from an EMBL/GenBank/DDBJ whole genome shotgun (WGS) entry which is preliminary data.</text>
</comment>
<gene>
    <name evidence="2" type="ORF">E2C01_018283</name>
</gene>
<dbReference type="AlphaFoldDB" id="A0A5B7DU42"/>
<accession>A0A5B7DU42</accession>
<feature type="transmembrane region" description="Helical" evidence="1">
    <location>
        <begin position="93"/>
        <end position="114"/>
    </location>
</feature>
<dbReference type="Proteomes" id="UP000324222">
    <property type="component" value="Unassembled WGS sequence"/>
</dbReference>
<sequence length="173" mass="19016">MSMTWLVQCVDVGGGWRAGGADGTTSRSASRRRSQRGPAVRGACQTLSRAAPCLQQCVARSVATTPLFCSSPGTCRRRTCFPPDCMQCAVLQAYGKVFTVLCVVLCFVLVTYVLHYSHSEGSLMNDESTYHTLNKRQTGAAEKAKPSNTDYKCVHTGRITREREREKKILEAD</sequence>
<keyword evidence="1" id="KW-1133">Transmembrane helix</keyword>
<keyword evidence="1" id="KW-0812">Transmembrane</keyword>
<organism evidence="2 3">
    <name type="scientific">Portunus trituberculatus</name>
    <name type="common">Swimming crab</name>
    <name type="synonym">Neptunus trituberculatus</name>
    <dbReference type="NCBI Taxonomy" id="210409"/>
    <lineage>
        <taxon>Eukaryota</taxon>
        <taxon>Metazoa</taxon>
        <taxon>Ecdysozoa</taxon>
        <taxon>Arthropoda</taxon>
        <taxon>Crustacea</taxon>
        <taxon>Multicrustacea</taxon>
        <taxon>Malacostraca</taxon>
        <taxon>Eumalacostraca</taxon>
        <taxon>Eucarida</taxon>
        <taxon>Decapoda</taxon>
        <taxon>Pleocyemata</taxon>
        <taxon>Brachyura</taxon>
        <taxon>Eubrachyura</taxon>
        <taxon>Portunoidea</taxon>
        <taxon>Portunidae</taxon>
        <taxon>Portuninae</taxon>
        <taxon>Portunus</taxon>
    </lineage>
</organism>
<proteinExistence type="predicted"/>
<keyword evidence="1" id="KW-0472">Membrane</keyword>
<protein>
    <submittedName>
        <fullName evidence="2">Uncharacterized protein</fullName>
    </submittedName>
</protein>
<keyword evidence="3" id="KW-1185">Reference proteome</keyword>
<dbReference type="EMBL" id="VSRR010001427">
    <property type="protein sequence ID" value="MPC25181.1"/>
    <property type="molecule type" value="Genomic_DNA"/>
</dbReference>
<evidence type="ECO:0000256" key="1">
    <source>
        <dbReference type="SAM" id="Phobius"/>
    </source>
</evidence>
<name>A0A5B7DU42_PORTR</name>